<comment type="caution">
    <text evidence="1">The sequence shown here is derived from an EMBL/GenBank/DDBJ whole genome shotgun (WGS) entry which is preliminary data.</text>
</comment>
<dbReference type="AlphaFoldDB" id="A0A7J6UZE6"/>
<proteinExistence type="predicted"/>
<dbReference type="Proteomes" id="UP000554482">
    <property type="component" value="Unassembled WGS sequence"/>
</dbReference>
<dbReference type="EMBL" id="JABWDY010041224">
    <property type="protein sequence ID" value="KAF5177572.1"/>
    <property type="molecule type" value="Genomic_DNA"/>
</dbReference>
<reference evidence="1 2" key="1">
    <citation type="submission" date="2020-06" db="EMBL/GenBank/DDBJ databases">
        <title>Transcriptomic and genomic resources for Thalictrum thalictroides and T. hernandezii: Facilitating candidate gene discovery in an emerging model plant lineage.</title>
        <authorList>
            <person name="Arias T."/>
            <person name="Riano-Pachon D.M."/>
            <person name="Di Stilio V.S."/>
        </authorList>
    </citation>
    <scope>NUCLEOTIDE SEQUENCE [LARGE SCALE GENOMIC DNA]</scope>
    <source>
        <strain evidence="2">cv. WT478/WT964</strain>
        <tissue evidence="1">Leaves</tissue>
    </source>
</reference>
<sequence>MITSYRLVALLVPKEKIMGSCRWYWWLMFLETNCEEVTRIFYPDDTLPLWYDDLEPYVELLEIVSSGSPEPMTKSILPSASRGKLLVDN</sequence>
<protein>
    <submittedName>
        <fullName evidence="1">Uncharacterized protein</fullName>
    </submittedName>
</protein>
<name>A0A7J6UZE6_THATH</name>
<organism evidence="1 2">
    <name type="scientific">Thalictrum thalictroides</name>
    <name type="common">Rue-anemone</name>
    <name type="synonym">Anemone thalictroides</name>
    <dbReference type="NCBI Taxonomy" id="46969"/>
    <lineage>
        <taxon>Eukaryota</taxon>
        <taxon>Viridiplantae</taxon>
        <taxon>Streptophyta</taxon>
        <taxon>Embryophyta</taxon>
        <taxon>Tracheophyta</taxon>
        <taxon>Spermatophyta</taxon>
        <taxon>Magnoliopsida</taxon>
        <taxon>Ranunculales</taxon>
        <taxon>Ranunculaceae</taxon>
        <taxon>Thalictroideae</taxon>
        <taxon>Thalictrum</taxon>
    </lineage>
</organism>
<evidence type="ECO:0000313" key="1">
    <source>
        <dbReference type="EMBL" id="KAF5177572.1"/>
    </source>
</evidence>
<accession>A0A7J6UZE6</accession>
<gene>
    <name evidence="1" type="ORF">FRX31_032842</name>
</gene>
<keyword evidence="2" id="KW-1185">Reference proteome</keyword>
<evidence type="ECO:0000313" key="2">
    <source>
        <dbReference type="Proteomes" id="UP000554482"/>
    </source>
</evidence>